<proteinExistence type="predicted"/>
<evidence type="ECO:0000313" key="3">
    <source>
        <dbReference type="EMBL" id="OEJ35839.1"/>
    </source>
</evidence>
<keyword evidence="2" id="KW-1133">Transmembrane helix</keyword>
<feature type="transmembrane region" description="Helical" evidence="2">
    <location>
        <begin position="52"/>
        <end position="82"/>
    </location>
</feature>
<feature type="compositionally biased region" description="Basic and acidic residues" evidence="1">
    <location>
        <begin position="553"/>
        <end position="566"/>
    </location>
</feature>
<feature type="transmembrane region" description="Helical" evidence="2">
    <location>
        <begin position="103"/>
        <end position="125"/>
    </location>
</feature>
<feature type="transmembrane region" description="Helical" evidence="2">
    <location>
        <begin position="414"/>
        <end position="433"/>
    </location>
</feature>
<dbReference type="STRING" id="36818.BGK67_20435"/>
<name>A0A1E5Q1Z0_9ACTN</name>
<feature type="region of interest" description="Disordered" evidence="1">
    <location>
        <begin position="533"/>
        <end position="566"/>
    </location>
</feature>
<keyword evidence="2" id="KW-0812">Transmembrane</keyword>
<feature type="transmembrane region" description="Helical" evidence="2">
    <location>
        <begin position="169"/>
        <end position="187"/>
    </location>
</feature>
<dbReference type="Proteomes" id="UP000095705">
    <property type="component" value="Unassembled WGS sequence"/>
</dbReference>
<evidence type="ECO:0000256" key="1">
    <source>
        <dbReference type="SAM" id="MobiDB-lite"/>
    </source>
</evidence>
<keyword evidence="2" id="KW-0472">Membrane</keyword>
<dbReference type="EMBL" id="MEHK01000001">
    <property type="protein sequence ID" value="OEJ35839.1"/>
    <property type="molecule type" value="Genomic_DNA"/>
</dbReference>
<gene>
    <name evidence="3" type="ORF">BGK67_20435</name>
</gene>
<accession>A0A1E5Q1Z0</accession>
<evidence type="ECO:0000313" key="4">
    <source>
        <dbReference type="Proteomes" id="UP000095705"/>
    </source>
</evidence>
<keyword evidence="4" id="KW-1185">Reference proteome</keyword>
<protein>
    <submittedName>
        <fullName evidence="3">Uncharacterized protein</fullName>
    </submittedName>
</protein>
<dbReference type="AlphaFoldDB" id="A0A1E5Q1Z0"/>
<organism evidence="3 4">
    <name type="scientific">Streptomyces subrutilus</name>
    <dbReference type="NCBI Taxonomy" id="36818"/>
    <lineage>
        <taxon>Bacteria</taxon>
        <taxon>Bacillati</taxon>
        <taxon>Actinomycetota</taxon>
        <taxon>Actinomycetes</taxon>
        <taxon>Kitasatosporales</taxon>
        <taxon>Streptomycetaceae</taxon>
        <taxon>Streptomyces</taxon>
    </lineage>
</organism>
<sequence>MCAGVYLDTAYRDRVIDELYVHEERFTAPSYGFDAARVLAHALRARRVEITWAAAVAGVWALGLLLLQTFIVFLIVPALLLGGAGRIRRRRDRTGRGSRIVEYVLRGYAVWMLGNVLWGVGAGFADDRVRPMRFGDTGWFFPFLGEVIAEHPFGIFLEWPRMGRFYGEAYSWVAVLVFLLLTTVAGLQRGHFARLLHRSLGREGYAAGAGDLVVTGRRFGRARARIQRIQHGPLVLYDVRNPFCGAGRAHRPWQLSVELRPRGDGEAEELDNAQIVDRIRPRLEALRVPSPHGSPEAEASVLDRLRELVIDECVFLPAEGLPDVDSLDLSEEAFAEHRASAIEEGGERRRHFLRVRIGGWDENLVVTVFIRVHTQGGMLMLEVAPHVLLPVRPDFQRADDTVQRQQRNTAFAKVVWAVVNGAGALGPALLALVRAVRIPWRMATAGHGVALPAGPAVSIRELAAQADASLFQLMDLDRYLKTVQERIVGGVAVALHEAGWHTREFAERAVNVAEGAVFIQSVNNSAFGVGGVSHNSVTGPRDPDTGRGGGVAGRERKGRSGGDERW</sequence>
<evidence type="ECO:0000256" key="2">
    <source>
        <dbReference type="SAM" id="Phobius"/>
    </source>
</evidence>
<comment type="caution">
    <text evidence="3">The sequence shown here is derived from an EMBL/GenBank/DDBJ whole genome shotgun (WGS) entry which is preliminary data.</text>
</comment>
<reference evidence="3 4" key="1">
    <citation type="submission" date="2016-08" db="EMBL/GenBank/DDBJ databases">
        <title>The complete genome of Streptomyces subrutilus 10-1-1.</title>
        <authorList>
            <person name="Chen X."/>
        </authorList>
    </citation>
    <scope>NUCLEOTIDE SEQUENCE [LARGE SCALE GENOMIC DNA]</scope>
    <source>
        <strain evidence="3 4">10-1-1</strain>
    </source>
</reference>